<proteinExistence type="predicted"/>
<evidence type="ECO:0000313" key="1">
    <source>
        <dbReference type="EMBL" id="GAA0986187.1"/>
    </source>
</evidence>
<keyword evidence="2" id="KW-1185">Reference proteome</keyword>
<reference evidence="1 2" key="1">
    <citation type="journal article" date="2019" name="Int. J. Syst. Evol. Microbiol.">
        <title>The Global Catalogue of Microorganisms (GCM) 10K type strain sequencing project: providing services to taxonomists for standard genome sequencing and annotation.</title>
        <authorList>
            <consortium name="The Broad Institute Genomics Platform"/>
            <consortium name="The Broad Institute Genome Sequencing Center for Infectious Disease"/>
            <person name="Wu L."/>
            <person name="Ma J."/>
        </authorList>
    </citation>
    <scope>NUCLEOTIDE SEQUENCE [LARGE SCALE GENOMIC DNA]</scope>
    <source>
        <strain evidence="1 2">JCM 11445</strain>
    </source>
</reference>
<dbReference type="EMBL" id="BAAAIE010000036">
    <property type="protein sequence ID" value="GAA0986187.1"/>
    <property type="molecule type" value="Genomic_DNA"/>
</dbReference>
<name>A0ABN1SEZ5_9ACTN</name>
<accession>A0ABN1SEZ5</accession>
<organism evidence="1 2">
    <name type="scientific">Streptomyces rhizosphaericus</name>
    <dbReference type="NCBI Taxonomy" id="114699"/>
    <lineage>
        <taxon>Bacteria</taxon>
        <taxon>Bacillati</taxon>
        <taxon>Actinomycetota</taxon>
        <taxon>Actinomycetes</taxon>
        <taxon>Kitasatosporales</taxon>
        <taxon>Streptomycetaceae</taxon>
        <taxon>Streptomyces</taxon>
        <taxon>Streptomyces violaceusniger group</taxon>
    </lineage>
</organism>
<gene>
    <name evidence="1" type="ORF">GCM10009576_053560</name>
</gene>
<sequence length="69" mass="7642">MGAHHSRQSCPNWHISLRFLQVGTMDGVLLDDFGVLNGRPRMLRGERDLTLGSQVTRRVFVAEAPSGGH</sequence>
<evidence type="ECO:0000313" key="2">
    <source>
        <dbReference type="Proteomes" id="UP001500033"/>
    </source>
</evidence>
<protein>
    <submittedName>
        <fullName evidence="1">Uncharacterized protein</fullName>
    </submittedName>
</protein>
<comment type="caution">
    <text evidence="1">The sequence shown here is derived from an EMBL/GenBank/DDBJ whole genome shotgun (WGS) entry which is preliminary data.</text>
</comment>
<dbReference type="Proteomes" id="UP001500033">
    <property type="component" value="Unassembled WGS sequence"/>
</dbReference>